<accession>Q66S48</accession>
<keyword evidence="4" id="KW-1185">Reference proteome</keyword>
<sequence length="99" mass="11744">MFRIKMKSFYSEDEAFNSRIFFDTLFCRVLEQVRCVRRLCRYTKKRSTVSRKGRSVKYSGQLLRCVLGDVTVWIRECAKCLERQQRPLSPPPSKQPCVT</sequence>
<reference evidence="1" key="1">
    <citation type="journal article" date="2004" name="Nature">
        <title>Hox cluster disintegration with persistent anteroposterior order of expression in Oikopleura dioica.</title>
        <authorList>
            <person name="Seo H.C."/>
            <person name="Edvardsen R.B."/>
            <person name="Maeland A.D."/>
            <person name="Bjordal M."/>
            <person name="Jensen M.F."/>
            <person name="Hansen A."/>
            <person name="Flaat M."/>
            <person name="Weissenbach J."/>
            <person name="Lehrach H."/>
            <person name="Wincker P."/>
            <person name="Reinhardt R."/>
            <person name="Chourrout D."/>
        </authorList>
    </citation>
    <scope>NUCLEOTIDE SEQUENCE</scope>
</reference>
<evidence type="ECO:0000313" key="2">
    <source>
        <dbReference type="EMBL" id="CBY07765.1"/>
    </source>
</evidence>
<organism evidence="1">
    <name type="scientific">Oikopleura dioica</name>
    <name type="common">Tunicate</name>
    <dbReference type="NCBI Taxonomy" id="34765"/>
    <lineage>
        <taxon>Eukaryota</taxon>
        <taxon>Metazoa</taxon>
        <taxon>Chordata</taxon>
        <taxon>Tunicata</taxon>
        <taxon>Appendicularia</taxon>
        <taxon>Copelata</taxon>
        <taxon>Oikopleuridae</taxon>
        <taxon>Oikopleura</taxon>
    </lineage>
</organism>
<dbReference type="Proteomes" id="UP000001307">
    <property type="component" value="Unassembled WGS sequence"/>
</dbReference>
<dbReference type="Proteomes" id="UP000011014">
    <property type="component" value="Unassembled WGS sequence"/>
</dbReference>
<evidence type="ECO:0000313" key="1">
    <source>
        <dbReference type="EMBL" id="AAT47853.1"/>
    </source>
</evidence>
<reference evidence="1" key="2">
    <citation type="journal article" date="2005" name="Curr. Biol.">
        <title>Remodelling of the homeobox gene complement in the tunicate Oikopleura dioica.</title>
        <authorList>
            <person name="Edvardsen R.B."/>
            <person name="Seo H.C."/>
            <person name="Jensen M.F."/>
            <person name="Mialon A."/>
            <person name="Mikhaleva J."/>
            <person name="Bjordal M."/>
            <person name="Cartry J."/>
            <person name="Reinhardt R."/>
            <person name="Weissenbach J."/>
            <person name="Wincker P."/>
            <person name="Chourrout D."/>
        </authorList>
    </citation>
    <scope>NUCLEOTIDE SEQUENCE</scope>
</reference>
<evidence type="ECO:0000313" key="4">
    <source>
        <dbReference type="Proteomes" id="UP000001307"/>
    </source>
</evidence>
<dbReference type="AlphaFoldDB" id="Q66S48"/>
<protein>
    <submittedName>
        <fullName evidence="1">Uncharacterized protein</fullName>
    </submittedName>
</protein>
<reference evidence="2" key="3">
    <citation type="journal article" date="2010" name="Science">
        <title>Plasticity of animal genome architecture unmasked by rapid evolution of a pelagic tunicate.</title>
        <authorList>
            <person name="Denoeud F."/>
            <person name="Henriet S."/>
            <person name="Mungpakdee S."/>
            <person name="Aury J.M."/>
            <person name="Da Silva C."/>
            <person name="Brinkmann H."/>
            <person name="Mikhaleva J."/>
            <person name="Olsen L.C."/>
            <person name="Jubin C."/>
            <person name="Canestro C."/>
            <person name="Bouquet J.M."/>
            <person name="Danks G."/>
            <person name="Poulain J."/>
            <person name="Campsteijn C."/>
            <person name="Adamski M."/>
            <person name="Cross I."/>
            <person name="Yadetie F."/>
            <person name="Muffato M."/>
            <person name="Louis A."/>
            <person name="Butcher S."/>
            <person name="Tsagkogeorga G."/>
            <person name="Konrad A."/>
            <person name="Singh S."/>
            <person name="Jensen M.F."/>
            <person name="Cong E.H."/>
            <person name="Eikeseth-Otteraa H."/>
            <person name="Noel B."/>
            <person name="Anthouard V."/>
            <person name="Porcel B.M."/>
            <person name="Kachouri-Lafond R."/>
            <person name="Nishino A."/>
            <person name="Ugolini M."/>
            <person name="Chourrout P."/>
            <person name="Nishida H."/>
            <person name="Aasland R."/>
            <person name="Huzurbazar S."/>
            <person name="Westhof E."/>
            <person name="Delsuc F."/>
            <person name="Lehrach H."/>
            <person name="Reinhardt R."/>
            <person name="Weissenbach J."/>
            <person name="Roy S.W."/>
            <person name="Artiguenave F."/>
            <person name="Postlethwait J.H."/>
            <person name="Manak J.R."/>
            <person name="Thompson E.M."/>
            <person name="Jaillon O."/>
            <person name="Du Pasquier L."/>
            <person name="Boudinot P."/>
            <person name="Liberles D.A."/>
            <person name="Volff J.N."/>
            <person name="Philippe H."/>
            <person name="Lenhard B."/>
            <person name="Roest Crollius H."/>
            <person name="Wincker P."/>
            <person name="Chourrout D."/>
        </authorList>
    </citation>
    <scope>NUCLEOTIDE SEQUENCE [LARGE SCALE GENOMIC DNA]</scope>
</reference>
<dbReference type="EMBL" id="FN655572">
    <property type="protein sequence ID" value="CBY39560.1"/>
    <property type="molecule type" value="Genomic_DNA"/>
</dbReference>
<proteinExistence type="predicted"/>
<dbReference type="InParanoid" id="Q66S48"/>
<dbReference type="EMBL" id="AY613856">
    <property type="protein sequence ID" value="AAT47853.1"/>
    <property type="molecule type" value="Genomic_DNA"/>
</dbReference>
<name>Q66S48_OIKDI</name>
<dbReference type="EMBL" id="FN653027">
    <property type="protein sequence ID" value="CBY07765.1"/>
    <property type="molecule type" value="Genomic_DNA"/>
</dbReference>
<evidence type="ECO:0000313" key="3">
    <source>
        <dbReference type="EMBL" id="CBY39560.1"/>
    </source>
</evidence>
<gene>
    <name evidence="1" type="ORF">008-11</name>
    <name evidence="2" type="ORF">GSOID_T00003116001</name>
    <name evidence="3" type="ORF">GSOID_T00020132001</name>
</gene>